<proteinExistence type="predicted"/>
<dbReference type="AlphaFoldDB" id="A0A9D1FPT2"/>
<name>A0A9D1FPT2_9FIRM</name>
<gene>
    <name evidence="3" type="ORF">IAB51_11950</name>
</gene>
<dbReference type="Pfam" id="PF13490">
    <property type="entry name" value="zf-HC2"/>
    <property type="match status" value="1"/>
</dbReference>
<evidence type="ECO:0000256" key="1">
    <source>
        <dbReference type="SAM" id="Phobius"/>
    </source>
</evidence>
<keyword evidence="1" id="KW-0812">Transmembrane</keyword>
<keyword evidence="1" id="KW-1133">Transmembrane helix</keyword>
<evidence type="ECO:0000313" key="3">
    <source>
        <dbReference type="EMBL" id="HIS77502.1"/>
    </source>
</evidence>
<accession>A0A9D1FPT2</accession>
<dbReference type="InterPro" id="IPR027383">
    <property type="entry name" value="Znf_put"/>
</dbReference>
<organism evidence="3 4">
    <name type="scientific">Candidatus Merdivicinus excrementipullorum</name>
    <dbReference type="NCBI Taxonomy" id="2840867"/>
    <lineage>
        <taxon>Bacteria</taxon>
        <taxon>Bacillati</taxon>
        <taxon>Bacillota</taxon>
        <taxon>Clostridia</taxon>
        <taxon>Eubacteriales</taxon>
        <taxon>Oscillospiraceae</taxon>
        <taxon>Oscillospiraceae incertae sedis</taxon>
        <taxon>Candidatus Merdivicinus</taxon>
    </lineage>
</organism>
<comment type="caution">
    <text evidence="3">The sequence shown here is derived from an EMBL/GenBank/DDBJ whole genome shotgun (WGS) entry which is preliminary data.</text>
</comment>
<evidence type="ECO:0000313" key="4">
    <source>
        <dbReference type="Proteomes" id="UP000824002"/>
    </source>
</evidence>
<keyword evidence="1" id="KW-0472">Membrane</keyword>
<protein>
    <recommendedName>
        <fullName evidence="2">Putative zinc-finger domain-containing protein</fullName>
    </recommendedName>
</protein>
<evidence type="ECO:0000259" key="2">
    <source>
        <dbReference type="Pfam" id="PF13490"/>
    </source>
</evidence>
<feature type="transmembrane region" description="Helical" evidence="1">
    <location>
        <begin position="81"/>
        <end position="101"/>
    </location>
</feature>
<dbReference type="EMBL" id="DVJP01000077">
    <property type="protein sequence ID" value="HIS77502.1"/>
    <property type="molecule type" value="Genomic_DNA"/>
</dbReference>
<sequence length="156" mass="17730">MKLFDYEGHLTEEGLGGLLDGTLTEEQRMEASEHLDFCDSCVERYALVLTDDVQITPPAELAPSVFDKIRSRLRAVFFSRFSRVAVAAVMTLVVWNGMFLGDGLLSRSSQWIEDYSKSRIELSQTAKQPDGRFGDFWNGLGQWFRQSFSMKPDFGK</sequence>
<reference evidence="3" key="2">
    <citation type="journal article" date="2021" name="PeerJ">
        <title>Extensive microbial diversity within the chicken gut microbiome revealed by metagenomics and culture.</title>
        <authorList>
            <person name="Gilroy R."/>
            <person name="Ravi A."/>
            <person name="Getino M."/>
            <person name="Pursley I."/>
            <person name="Horton D.L."/>
            <person name="Alikhan N.F."/>
            <person name="Baker D."/>
            <person name="Gharbi K."/>
            <person name="Hall N."/>
            <person name="Watson M."/>
            <person name="Adriaenssens E.M."/>
            <person name="Foster-Nyarko E."/>
            <person name="Jarju S."/>
            <person name="Secka A."/>
            <person name="Antonio M."/>
            <person name="Oren A."/>
            <person name="Chaudhuri R.R."/>
            <person name="La Ragione R."/>
            <person name="Hildebrand F."/>
            <person name="Pallen M.J."/>
        </authorList>
    </citation>
    <scope>NUCLEOTIDE SEQUENCE</scope>
    <source>
        <strain evidence="3">CHK199-13235</strain>
    </source>
</reference>
<dbReference type="Proteomes" id="UP000824002">
    <property type="component" value="Unassembled WGS sequence"/>
</dbReference>
<feature type="domain" description="Putative zinc-finger" evidence="2">
    <location>
        <begin position="15"/>
        <end position="41"/>
    </location>
</feature>
<reference evidence="3" key="1">
    <citation type="submission" date="2020-10" db="EMBL/GenBank/DDBJ databases">
        <authorList>
            <person name="Gilroy R."/>
        </authorList>
    </citation>
    <scope>NUCLEOTIDE SEQUENCE</scope>
    <source>
        <strain evidence="3">CHK199-13235</strain>
    </source>
</reference>